<dbReference type="RefSeq" id="XP_064679727.1">
    <property type="nucleotide sequence ID" value="XM_064819520.1"/>
</dbReference>
<keyword evidence="3 10" id="KW-0812">Transmembrane</keyword>
<dbReference type="GO" id="GO:0005737">
    <property type="term" value="C:cytoplasm"/>
    <property type="evidence" value="ECO:0007669"/>
    <property type="project" value="InterPro"/>
</dbReference>
<dbReference type="PANTHER" id="PTHR23180:SF160">
    <property type="entry name" value="ADP-RIBOSYLATION FACTOR GTPASE-ACTIVATING PROTEIN EFFECTOR PROTEIN 1"/>
    <property type="match status" value="1"/>
</dbReference>
<dbReference type="InterPro" id="IPR011993">
    <property type="entry name" value="PH-like_dom_sf"/>
</dbReference>
<dbReference type="GO" id="GO:0046872">
    <property type="term" value="F:metal ion binding"/>
    <property type="evidence" value="ECO:0007669"/>
    <property type="project" value="UniProtKB-KW"/>
</dbReference>
<comment type="similarity">
    <text evidence="2">Belongs to the YSP2 family.</text>
</comment>
<keyword evidence="6 10" id="KW-1133">Transmembrane helix</keyword>
<protein>
    <submittedName>
        <fullName evidence="13">Glutaredoxin</fullName>
    </submittedName>
</protein>
<feature type="transmembrane region" description="Helical" evidence="10">
    <location>
        <begin position="1100"/>
        <end position="1121"/>
    </location>
</feature>
<evidence type="ECO:0000256" key="3">
    <source>
        <dbReference type="ARBA" id="ARBA00022692"/>
    </source>
</evidence>
<dbReference type="Pfam" id="PF00169">
    <property type="entry name" value="PH"/>
    <property type="match status" value="1"/>
</dbReference>
<keyword evidence="4" id="KW-0479">Metal-binding</keyword>
<dbReference type="SUPFAM" id="SSF103657">
    <property type="entry name" value="BAR/IMD domain-like"/>
    <property type="match status" value="1"/>
</dbReference>
<dbReference type="EMBL" id="JASEJX010000020">
    <property type="protein sequence ID" value="KAK4513061.1"/>
    <property type="molecule type" value="Genomic_DNA"/>
</dbReference>
<evidence type="ECO:0000256" key="5">
    <source>
        <dbReference type="ARBA" id="ARBA00022833"/>
    </source>
</evidence>
<feature type="region of interest" description="Disordered" evidence="9">
    <location>
        <begin position="457"/>
        <end position="488"/>
    </location>
</feature>
<evidence type="ECO:0000256" key="4">
    <source>
        <dbReference type="ARBA" id="ARBA00022723"/>
    </source>
</evidence>
<feature type="region of interest" description="Disordered" evidence="9">
    <location>
        <begin position="514"/>
        <end position="534"/>
    </location>
</feature>
<feature type="compositionally biased region" description="Polar residues" evidence="9">
    <location>
        <begin position="471"/>
        <end position="486"/>
    </location>
</feature>
<feature type="coiled-coil region" evidence="8">
    <location>
        <begin position="130"/>
        <end position="157"/>
    </location>
</feature>
<proteinExistence type="inferred from homology"/>
<feature type="domain" description="VASt" evidence="12">
    <location>
        <begin position="897"/>
        <end position="1061"/>
    </location>
</feature>
<dbReference type="InterPro" id="IPR031968">
    <property type="entry name" value="VASt"/>
</dbReference>
<evidence type="ECO:0000256" key="1">
    <source>
        <dbReference type="ARBA" id="ARBA00004167"/>
    </source>
</evidence>
<dbReference type="Gene3D" id="1.20.1270.60">
    <property type="entry name" value="Arfaptin homology (AH) domain/BAR domain"/>
    <property type="match status" value="1"/>
</dbReference>
<dbReference type="Proteomes" id="UP001304243">
    <property type="component" value="Unassembled WGS sequence"/>
</dbReference>
<feature type="region of interest" description="Disordered" evidence="9">
    <location>
        <begin position="1064"/>
        <end position="1090"/>
    </location>
</feature>
<name>A0AAN7D8T3_9FUNG</name>
<comment type="caution">
    <text evidence="13">The sequence shown here is derived from an EMBL/GenBank/DDBJ whole genome shotgun (WGS) entry which is preliminary data.</text>
</comment>
<dbReference type="InterPro" id="IPR001849">
    <property type="entry name" value="PH_domain"/>
</dbReference>
<feature type="region of interest" description="Disordered" evidence="9">
    <location>
        <begin position="788"/>
        <end position="878"/>
    </location>
</feature>
<dbReference type="PANTHER" id="PTHR23180">
    <property type="entry name" value="CENTAURIN/ARF"/>
    <property type="match status" value="1"/>
</dbReference>
<keyword evidence="7 10" id="KW-0472">Membrane</keyword>
<sequence length="1257" mass="141888">MTEQVPFLVSSPTNLLTLQDVILDSPVWRANVLHLEEQIDQFEKWIDGFTRALKNYIEAINKHNTQASTLCKRTFFSGLDGTLIDNKMAGNVVTTFATTLQSTIAYKMKLASDLQDILLSPLQQLMKHDLKTFKESRKQFEKTLDKYETQLNRYNVLSKQKEASALREDAFQMYEMRKLYVKSSSDHFTKLVSFKANLEIVLIECFSGALRSHIEDIDESAYSCTAARSKLDGWKQWLDESKLTSKYQLNKVQRRCTELQELYMAQVKPHRSLKKYSTAANDPMLAVSPSSHTTMDSGDEETAPTLSSTLAAKQLNPNTMGVSRKASKGKQGYLNSRIMNGKSRSPWVRRWFFLQEGWLGTCTVSTIHKEKGCIVLGDRIRISECIFRVCTDLDRRYCFEVTHPKCNFFLQAETEQDMQQWLWSIEYNMQHHEARPLPTSPQLLLSPKAALMNDQIHKEEQDDSSPRLVAMSTSPLPSPDGSQQKNLTPILSTTASSLTTLMIREGNHTKAIDIKQPQHQDSSKSHASTSSISGSSWNMPWLTSGINAFSNSEEDLHQNVSDNSNSTSSSNELIVWPNKLETDAPKPALFHYSARLETAQKELRKLFYNVPQDDIVIETFPASLYRAPSTGNSDDAITTTGKSTTYGYHGTAYLTRRNLWFYSCTLMTCVNMIVIPLHKVHSVTIENTAHSNGMLMLIEANVSEQKQIIRFGLWLESADVIAEKLKQAVSNATSHDPQDTQQLYDTIRNITCAKLQKNKTPASHVTTSSALYASVTPLTVQAQPVMMQPNASSSATTHAPDDTDDGNDNQQHQKLSDEETSQATPPSVHRGSPAQGALAAVAARSQKNFSVLKSGTTPSSTPRVSTPRMSSQDQEHDLPSHVQQPAEKVNCNCTQHLDKVEADVVLHANAKQVFDLLFKHSDIWTQLNESKNYGPPTVSEWQDNKRTLQYSMPVSNPMVKAKETDVTETQEIIRQKEYTCYVVSVTTKTPNLPYADAFVPTVRYCITYETASTCRLVCSLGVEWLRSIFVKSMVNRAATKGMQETIAGVLPIVQQAFSRQQRQAHAATTQPPLTPPPANRLKSLPSTTDEHRGQMKRAPFVSIVSFVLACVCILFTVYQLVIQQRYQHFLDTNNQMTITWRGVYLKDIQHAVEREVGLDKVNQSIYGDFQATRQGITHYNYAWSSKQHRWMAAELGYSRERLGAIRYELLSTFRVLNQVEYQLLETEYWNWISDRQLDCTDDCDALLKEMSSSSSSS</sequence>
<dbReference type="SUPFAM" id="SSF50729">
    <property type="entry name" value="PH domain-like"/>
    <property type="match status" value="1"/>
</dbReference>
<reference evidence="13 14" key="1">
    <citation type="submission" date="2022-11" db="EMBL/GenBank/DDBJ databases">
        <title>Mucor velutinosus strain NIH1002 WGS.</title>
        <authorList>
            <person name="Subramanian P."/>
            <person name="Mullikin J.C."/>
            <person name="Segre J.A."/>
            <person name="Zelazny A.M."/>
        </authorList>
    </citation>
    <scope>NUCLEOTIDE SEQUENCE [LARGE SCALE GENOMIC DNA]</scope>
    <source>
        <strain evidence="13 14">NIH1002</strain>
    </source>
</reference>
<keyword evidence="8" id="KW-0175">Coiled coil</keyword>
<dbReference type="InterPro" id="IPR004148">
    <property type="entry name" value="BAR_dom"/>
</dbReference>
<dbReference type="AlphaFoldDB" id="A0AAN7D8T3"/>
<dbReference type="InterPro" id="IPR045258">
    <property type="entry name" value="ACAP1/2/3-like"/>
</dbReference>
<dbReference type="Pfam" id="PF02893">
    <property type="entry name" value="GRAM"/>
    <property type="match status" value="1"/>
</dbReference>
<accession>A0AAN7D8T3</accession>
<keyword evidence="5" id="KW-0862">Zinc</keyword>
<feature type="compositionally biased region" description="Basic and acidic residues" evidence="9">
    <location>
        <begin position="514"/>
        <end position="524"/>
    </location>
</feature>
<evidence type="ECO:0000256" key="2">
    <source>
        <dbReference type="ARBA" id="ARBA00006582"/>
    </source>
</evidence>
<evidence type="ECO:0000256" key="8">
    <source>
        <dbReference type="SAM" id="Coils"/>
    </source>
</evidence>
<evidence type="ECO:0000256" key="6">
    <source>
        <dbReference type="ARBA" id="ARBA00022989"/>
    </source>
</evidence>
<feature type="domain" description="PH" evidence="11">
    <location>
        <begin position="327"/>
        <end position="430"/>
    </location>
</feature>
<evidence type="ECO:0000313" key="13">
    <source>
        <dbReference type="EMBL" id="KAK4513061.1"/>
    </source>
</evidence>
<evidence type="ECO:0000256" key="10">
    <source>
        <dbReference type="SAM" id="Phobius"/>
    </source>
</evidence>
<evidence type="ECO:0000313" key="14">
    <source>
        <dbReference type="Proteomes" id="UP001304243"/>
    </source>
</evidence>
<dbReference type="SMART" id="SM00233">
    <property type="entry name" value="PH"/>
    <property type="match status" value="1"/>
</dbReference>
<evidence type="ECO:0000256" key="7">
    <source>
        <dbReference type="ARBA" id="ARBA00023136"/>
    </source>
</evidence>
<feature type="compositionally biased region" description="Low complexity" evidence="9">
    <location>
        <begin position="525"/>
        <end position="534"/>
    </location>
</feature>
<dbReference type="Pfam" id="PF16746">
    <property type="entry name" value="BAR_3"/>
    <property type="match status" value="1"/>
</dbReference>
<evidence type="ECO:0000259" key="12">
    <source>
        <dbReference type="PROSITE" id="PS51778"/>
    </source>
</evidence>
<dbReference type="PROSITE" id="PS50003">
    <property type="entry name" value="PH_DOMAIN"/>
    <property type="match status" value="1"/>
</dbReference>
<dbReference type="InterPro" id="IPR004182">
    <property type="entry name" value="GRAM"/>
</dbReference>
<evidence type="ECO:0000256" key="9">
    <source>
        <dbReference type="SAM" id="MobiDB-lite"/>
    </source>
</evidence>
<evidence type="ECO:0000259" key="11">
    <source>
        <dbReference type="PROSITE" id="PS50003"/>
    </source>
</evidence>
<feature type="compositionally biased region" description="Low complexity" evidence="9">
    <location>
        <begin position="854"/>
        <end position="871"/>
    </location>
</feature>
<dbReference type="Gene3D" id="2.30.29.30">
    <property type="entry name" value="Pleckstrin-homology domain (PH domain)/Phosphotyrosine-binding domain (PTB)"/>
    <property type="match status" value="1"/>
</dbReference>
<dbReference type="PROSITE" id="PS51778">
    <property type="entry name" value="VAST"/>
    <property type="match status" value="1"/>
</dbReference>
<dbReference type="GO" id="GO:0005096">
    <property type="term" value="F:GTPase activator activity"/>
    <property type="evidence" value="ECO:0007669"/>
    <property type="project" value="InterPro"/>
</dbReference>
<organism evidence="13 14">
    <name type="scientific">Mucor velutinosus</name>
    <dbReference type="NCBI Taxonomy" id="708070"/>
    <lineage>
        <taxon>Eukaryota</taxon>
        <taxon>Fungi</taxon>
        <taxon>Fungi incertae sedis</taxon>
        <taxon>Mucoromycota</taxon>
        <taxon>Mucoromycotina</taxon>
        <taxon>Mucoromycetes</taxon>
        <taxon>Mucorales</taxon>
        <taxon>Mucorineae</taxon>
        <taxon>Mucoraceae</taxon>
        <taxon>Mucor</taxon>
    </lineage>
</organism>
<dbReference type="GeneID" id="89943801"/>
<dbReference type="Pfam" id="PF16016">
    <property type="entry name" value="VASt"/>
    <property type="match status" value="1"/>
</dbReference>
<keyword evidence="14" id="KW-1185">Reference proteome</keyword>
<dbReference type="InterPro" id="IPR027267">
    <property type="entry name" value="AH/BAR_dom_sf"/>
</dbReference>
<comment type="subcellular location">
    <subcellularLocation>
        <location evidence="1">Membrane</location>
        <topology evidence="1">Single-pass membrane protein</topology>
    </subcellularLocation>
</comment>
<dbReference type="GO" id="GO:0016020">
    <property type="term" value="C:membrane"/>
    <property type="evidence" value="ECO:0007669"/>
    <property type="project" value="UniProtKB-SubCell"/>
</dbReference>
<gene>
    <name evidence="13" type="primary">TTR1_1</name>
    <name evidence="13" type="ORF">ATC70_000099</name>
</gene>